<evidence type="ECO:0000256" key="1">
    <source>
        <dbReference type="ARBA" id="ARBA00000695"/>
    </source>
</evidence>
<dbReference type="Proteomes" id="UP000696280">
    <property type="component" value="Unassembled WGS sequence"/>
</dbReference>
<comment type="caution">
    <text evidence="10">The sequence shown here is derived from an EMBL/GenBank/DDBJ whole genome shotgun (WGS) entry which is preliminary data.</text>
</comment>
<keyword evidence="7 9" id="KW-0106">Calcium</keyword>
<dbReference type="GO" id="GO:0005576">
    <property type="term" value="C:extracellular region"/>
    <property type="evidence" value="ECO:0007669"/>
    <property type="project" value="UniProtKB-SubCell"/>
</dbReference>
<dbReference type="InterPro" id="IPR004898">
    <property type="entry name" value="Pectate_lyase_PlyH/PlyE-like"/>
</dbReference>
<keyword evidence="5 9" id="KW-0964">Secreted</keyword>
<gene>
    <name evidence="10" type="ORF">HYFRA_00000516</name>
</gene>
<dbReference type="OrthoDB" id="10557741at2759"/>
<dbReference type="Pfam" id="PF03211">
    <property type="entry name" value="Pectate_lyase"/>
    <property type="match status" value="1"/>
</dbReference>
<evidence type="ECO:0000256" key="7">
    <source>
        <dbReference type="ARBA" id="ARBA00022837"/>
    </source>
</evidence>
<protein>
    <recommendedName>
        <fullName evidence="4 9">Pectate lyase</fullName>
        <ecNumber evidence="4 9">4.2.2.2</ecNumber>
    </recommendedName>
</protein>
<dbReference type="EMBL" id="CAJVRL010000081">
    <property type="protein sequence ID" value="CAG8958165.1"/>
    <property type="molecule type" value="Genomic_DNA"/>
</dbReference>
<organism evidence="10 11">
    <name type="scientific">Hymenoscyphus fraxineus</name>
    <dbReference type="NCBI Taxonomy" id="746836"/>
    <lineage>
        <taxon>Eukaryota</taxon>
        <taxon>Fungi</taxon>
        <taxon>Dikarya</taxon>
        <taxon>Ascomycota</taxon>
        <taxon>Pezizomycotina</taxon>
        <taxon>Leotiomycetes</taxon>
        <taxon>Helotiales</taxon>
        <taxon>Helotiaceae</taxon>
        <taxon>Hymenoscyphus</taxon>
    </lineage>
</organism>
<evidence type="ECO:0000313" key="11">
    <source>
        <dbReference type="Proteomes" id="UP000696280"/>
    </source>
</evidence>
<keyword evidence="6" id="KW-0732">Signal</keyword>
<comment type="similarity">
    <text evidence="9">Belongs to the polysaccharide lyase 3 family.</text>
</comment>
<keyword evidence="8 9" id="KW-0456">Lyase</keyword>
<accession>A0A9N9L0Z1</accession>
<evidence type="ECO:0000256" key="8">
    <source>
        <dbReference type="ARBA" id="ARBA00023239"/>
    </source>
</evidence>
<dbReference type="InterPro" id="IPR012334">
    <property type="entry name" value="Pectin_lyas_fold"/>
</dbReference>
<evidence type="ECO:0000256" key="4">
    <source>
        <dbReference type="ARBA" id="ARBA00012272"/>
    </source>
</evidence>
<proteinExistence type="inferred from homology"/>
<dbReference type="AlphaFoldDB" id="A0A9N9L0Z1"/>
<evidence type="ECO:0000256" key="3">
    <source>
        <dbReference type="ARBA" id="ARBA00004613"/>
    </source>
</evidence>
<comment type="catalytic activity">
    <reaction evidence="1 9">
        <text>Eliminative cleavage of (1-&gt;4)-alpha-D-galacturonan to give oligosaccharides with 4-deoxy-alpha-D-galact-4-enuronosyl groups at their non-reducing ends.</text>
        <dbReference type="EC" id="4.2.2.2"/>
    </reaction>
</comment>
<reference evidence="10" key="1">
    <citation type="submission" date="2021-07" db="EMBL/GenBank/DDBJ databases">
        <authorList>
            <person name="Durling M."/>
        </authorList>
    </citation>
    <scope>NUCLEOTIDE SEQUENCE</scope>
</reference>
<evidence type="ECO:0000313" key="10">
    <source>
        <dbReference type="EMBL" id="CAG8958165.1"/>
    </source>
</evidence>
<sequence length="90" mass="9605">MALELDVSDITCINCGRFYRACENYDGGFARHVESNGITATNGKVLVGIIRTPGDTATNNNSKLTGVGASNTENAVKSYVSYTLFSAYTL</sequence>
<keyword evidence="11" id="KW-1185">Reference proteome</keyword>
<comment type="function">
    <text evidence="9">Pectinolytic enzyme consist of four classes of enzymes: pectin lyase, polygalacturonase, pectin methylesterase and rhamnogalacturonase. Among pectinolytic enzymes, pectin lyase is the most important in depolymerization of pectin, since it cleaves internal glycosidic bonds of highly methylated pectins. Favors pectate, the anion, over pectin, the methyl ester.</text>
</comment>
<name>A0A9N9L0Z1_9HELO</name>
<dbReference type="Gene3D" id="2.160.20.10">
    <property type="entry name" value="Single-stranded right-handed beta-helix, Pectin lyase-like"/>
    <property type="match status" value="1"/>
</dbReference>
<evidence type="ECO:0000256" key="9">
    <source>
        <dbReference type="RuleBase" id="RU367009"/>
    </source>
</evidence>
<dbReference type="GO" id="GO:0030570">
    <property type="term" value="F:pectate lyase activity"/>
    <property type="evidence" value="ECO:0007669"/>
    <property type="project" value="UniProtKB-UniRule"/>
</dbReference>
<evidence type="ECO:0000256" key="5">
    <source>
        <dbReference type="ARBA" id="ARBA00022525"/>
    </source>
</evidence>
<dbReference type="EC" id="4.2.2.2" evidence="4 9"/>
<evidence type="ECO:0000256" key="6">
    <source>
        <dbReference type="ARBA" id="ARBA00022729"/>
    </source>
</evidence>
<comment type="subcellular location">
    <subcellularLocation>
        <location evidence="3 9">Secreted</location>
    </subcellularLocation>
</comment>
<evidence type="ECO:0000256" key="2">
    <source>
        <dbReference type="ARBA" id="ARBA00001913"/>
    </source>
</evidence>
<comment type="cofactor">
    <cofactor evidence="2 9">
        <name>Ca(2+)</name>
        <dbReference type="ChEBI" id="CHEBI:29108"/>
    </cofactor>
</comment>